<accession>A0A7M3MA55</accession>
<dbReference type="Pfam" id="PF08241">
    <property type="entry name" value="Methyltransf_11"/>
    <property type="match status" value="1"/>
</dbReference>
<protein>
    <recommendedName>
        <fullName evidence="1">Methyltransferase type 11 domain-containing protein</fullName>
    </recommendedName>
</protein>
<proteinExistence type="predicted"/>
<dbReference type="Gene3D" id="3.40.50.150">
    <property type="entry name" value="Vaccinia Virus protein VP39"/>
    <property type="match status" value="1"/>
</dbReference>
<feature type="domain" description="Methyltransferase type 11" evidence="1">
    <location>
        <begin position="46"/>
        <end position="131"/>
    </location>
</feature>
<sequence>MRIEGTDAMDYAEYSEYLQTRKKIVFHYRMRLLYPRIARHLQGKVVDIGCGIGDFLRYYKNSVGVDVNPHTVRYCQEMGLEAVHIENATLPFADGAFGGAVMDNVLEHLGDPMPTLREAHRVLAQGGRIVVGVPGRRGYAADPDHEIFYDEARLEETLDQAGFACTTMFHMPFKSGFLDTRLKQYCIYGVFAKP</sequence>
<comment type="caution">
    <text evidence="2">The sequence shown here is derived from an EMBL/GenBank/DDBJ whole genome shotgun (WGS) entry which is preliminary data.</text>
</comment>
<dbReference type="InterPro" id="IPR029063">
    <property type="entry name" value="SAM-dependent_MTases_sf"/>
</dbReference>
<organism evidence="2 3">
    <name type="scientific">Oceanidesulfovibrio indonesiensis</name>
    <dbReference type="NCBI Taxonomy" id="54767"/>
    <lineage>
        <taxon>Bacteria</taxon>
        <taxon>Pseudomonadati</taxon>
        <taxon>Thermodesulfobacteriota</taxon>
        <taxon>Desulfovibrionia</taxon>
        <taxon>Desulfovibrionales</taxon>
        <taxon>Desulfovibrionaceae</taxon>
        <taxon>Oceanidesulfovibrio</taxon>
    </lineage>
</organism>
<keyword evidence="3" id="KW-1185">Reference proteome</keyword>
<dbReference type="InterPro" id="IPR013216">
    <property type="entry name" value="Methyltransf_11"/>
</dbReference>
<dbReference type="GO" id="GO:0008757">
    <property type="term" value="F:S-adenosylmethionine-dependent methyltransferase activity"/>
    <property type="evidence" value="ECO:0007669"/>
    <property type="project" value="InterPro"/>
</dbReference>
<dbReference type="AlphaFoldDB" id="A0A7M3MA55"/>
<reference evidence="2 3" key="1">
    <citation type="submission" date="2018-06" db="EMBL/GenBank/DDBJ databases">
        <title>Complete genome of Desulfovibrio indonesiensis P37SLT.</title>
        <authorList>
            <person name="Crispim J.S."/>
            <person name="Vidigal P.M.P."/>
            <person name="Silva L.C.F."/>
            <person name="Laguardia C.N."/>
            <person name="Araujo L.C."/>
            <person name="Dias R.S."/>
            <person name="Sousa M.P."/>
            <person name="Paula S.O."/>
            <person name="Silva C."/>
        </authorList>
    </citation>
    <scope>NUCLEOTIDE SEQUENCE [LARGE SCALE GENOMIC DNA]</scope>
    <source>
        <strain evidence="2 3">P37SLT</strain>
    </source>
</reference>
<name>A0A7M3MA55_9BACT</name>
<gene>
    <name evidence="2" type="ORF">DPQ33_17570</name>
</gene>
<dbReference type="CDD" id="cd02440">
    <property type="entry name" value="AdoMet_MTases"/>
    <property type="match status" value="1"/>
</dbReference>
<dbReference type="SUPFAM" id="SSF53335">
    <property type="entry name" value="S-adenosyl-L-methionine-dependent methyltransferases"/>
    <property type="match status" value="1"/>
</dbReference>
<dbReference type="Proteomes" id="UP000448292">
    <property type="component" value="Unassembled WGS sequence"/>
</dbReference>
<dbReference type="EMBL" id="QMIE01000025">
    <property type="protein sequence ID" value="TVM14359.1"/>
    <property type="molecule type" value="Genomic_DNA"/>
</dbReference>
<dbReference type="PANTHER" id="PTHR42912">
    <property type="entry name" value="METHYLTRANSFERASE"/>
    <property type="match status" value="1"/>
</dbReference>
<evidence type="ECO:0000259" key="1">
    <source>
        <dbReference type="Pfam" id="PF08241"/>
    </source>
</evidence>
<evidence type="ECO:0000313" key="3">
    <source>
        <dbReference type="Proteomes" id="UP000448292"/>
    </source>
</evidence>
<dbReference type="InterPro" id="IPR050508">
    <property type="entry name" value="Methyltransf_Superfamily"/>
</dbReference>
<evidence type="ECO:0000313" key="2">
    <source>
        <dbReference type="EMBL" id="TVM14359.1"/>
    </source>
</evidence>
<dbReference type="OrthoDB" id="7342932at2"/>